<evidence type="ECO:0000256" key="5">
    <source>
        <dbReference type="ARBA" id="ARBA00022723"/>
    </source>
</evidence>
<dbReference type="EC" id="6.3.2.3" evidence="10"/>
<evidence type="ECO:0000256" key="4">
    <source>
        <dbReference type="ARBA" id="ARBA00022684"/>
    </source>
</evidence>
<evidence type="ECO:0000256" key="7">
    <source>
        <dbReference type="ARBA" id="ARBA00022840"/>
    </source>
</evidence>
<protein>
    <recommendedName>
        <fullName evidence="10">Glutathione synthetase</fullName>
        <ecNumber evidence="10">6.3.2.3</ecNumber>
    </recommendedName>
    <alternativeName>
        <fullName evidence="10">GSH synthetase</fullName>
        <shortName evidence="10">GSH-S</shortName>
        <shortName evidence="10">GSHase</shortName>
    </alternativeName>
    <alternativeName>
        <fullName evidence="10">Glutathione synthase</fullName>
    </alternativeName>
</protein>
<dbReference type="PANTHER" id="PTHR21621">
    <property type="entry name" value="RIBOSOMAL PROTEIN S6 MODIFICATION PROTEIN"/>
    <property type="match status" value="1"/>
</dbReference>
<dbReference type="InterPro" id="IPR016185">
    <property type="entry name" value="PreATP-grasp_dom_sf"/>
</dbReference>
<keyword evidence="13" id="KW-1185">Reference proteome</keyword>
<evidence type="ECO:0000256" key="2">
    <source>
        <dbReference type="ARBA" id="ARBA00001946"/>
    </source>
</evidence>
<dbReference type="InterPro" id="IPR004215">
    <property type="entry name" value="GSHS_N"/>
</dbReference>
<feature type="domain" description="ATP-grasp" evidence="11">
    <location>
        <begin position="141"/>
        <end position="325"/>
    </location>
</feature>
<keyword evidence="8" id="KW-0460">Magnesium</keyword>
<keyword evidence="4 10" id="KW-0317">Glutathione biosynthesis</keyword>
<keyword evidence="9" id="KW-0464">Manganese</keyword>
<dbReference type="NCBIfam" id="TIGR01380">
    <property type="entry name" value="glut_syn"/>
    <property type="match status" value="1"/>
</dbReference>
<evidence type="ECO:0000313" key="12">
    <source>
        <dbReference type="EMBL" id="MEJ2890277.1"/>
    </source>
</evidence>
<evidence type="ECO:0000256" key="3">
    <source>
        <dbReference type="ARBA" id="ARBA00022598"/>
    </source>
</evidence>
<dbReference type="PROSITE" id="PS50975">
    <property type="entry name" value="ATP_GRASP"/>
    <property type="match status" value="1"/>
</dbReference>
<proteinExistence type="inferred from homology"/>
<dbReference type="InterPro" id="IPR006284">
    <property type="entry name" value="Glut_synth_pro"/>
</dbReference>
<dbReference type="EMBL" id="JBBEGL010000011">
    <property type="protein sequence ID" value="MEJ2890277.1"/>
    <property type="molecule type" value="Genomic_DNA"/>
</dbReference>
<comment type="similarity">
    <text evidence="10">Belongs to the prokaryotic GSH synthase family.</text>
</comment>
<dbReference type="InterPro" id="IPR011761">
    <property type="entry name" value="ATP-grasp"/>
</dbReference>
<dbReference type="Gene3D" id="3.30.470.20">
    <property type="entry name" value="ATP-grasp fold, B domain"/>
    <property type="match status" value="1"/>
</dbReference>
<evidence type="ECO:0000259" key="11">
    <source>
        <dbReference type="PROSITE" id="PS50975"/>
    </source>
</evidence>
<evidence type="ECO:0000256" key="9">
    <source>
        <dbReference type="ARBA" id="ARBA00023211"/>
    </source>
</evidence>
<evidence type="ECO:0000256" key="10">
    <source>
        <dbReference type="HAMAP-Rule" id="MF_00162"/>
    </source>
</evidence>
<dbReference type="SUPFAM" id="SSF52440">
    <property type="entry name" value="PreATP-grasp domain"/>
    <property type="match status" value="1"/>
</dbReference>
<organism evidence="12 13">
    <name type="scientific">Actinomycetospora aeridis</name>
    <dbReference type="NCBI Taxonomy" id="3129231"/>
    <lineage>
        <taxon>Bacteria</taxon>
        <taxon>Bacillati</taxon>
        <taxon>Actinomycetota</taxon>
        <taxon>Actinomycetes</taxon>
        <taxon>Pseudonocardiales</taxon>
        <taxon>Pseudonocardiaceae</taxon>
        <taxon>Actinomycetospora</taxon>
    </lineage>
</organism>
<evidence type="ECO:0000256" key="6">
    <source>
        <dbReference type="ARBA" id="ARBA00022741"/>
    </source>
</evidence>
<dbReference type="PANTHER" id="PTHR21621:SF4">
    <property type="entry name" value="GLUTATHIONE SYNTHETASE"/>
    <property type="match status" value="1"/>
</dbReference>
<comment type="caution">
    <text evidence="12">The sequence shown here is derived from an EMBL/GenBank/DDBJ whole genome shotgun (WGS) entry which is preliminary data.</text>
</comment>
<evidence type="ECO:0000256" key="1">
    <source>
        <dbReference type="ARBA" id="ARBA00001936"/>
    </source>
</evidence>
<dbReference type="Proteomes" id="UP001370100">
    <property type="component" value="Unassembled WGS sequence"/>
</dbReference>
<comment type="cofactor">
    <cofactor evidence="1">
        <name>Mn(2+)</name>
        <dbReference type="ChEBI" id="CHEBI:29035"/>
    </cofactor>
</comment>
<keyword evidence="5" id="KW-0479">Metal-binding</keyword>
<gene>
    <name evidence="10 12" type="primary">gshB</name>
    <name evidence="12" type="ORF">WCD41_27715</name>
</gene>
<keyword evidence="7 10" id="KW-0067">ATP-binding</keyword>
<dbReference type="Gene3D" id="3.30.1490.20">
    <property type="entry name" value="ATP-grasp fold, A domain"/>
    <property type="match status" value="1"/>
</dbReference>
<comment type="cofactor">
    <cofactor evidence="2">
        <name>Mg(2+)</name>
        <dbReference type="ChEBI" id="CHEBI:18420"/>
    </cofactor>
</comment>
<reference evidence="12 13" key="1">
    <citation type="submission" date="2024-03" db="EMBL/GenBank/DDBJ databases">
        <title>Actinomycetospora sp. OC33-EN06, a novel actinomycete isolated from wild orchid (Aerides multiflora).</title>
        <authorList>
            <person name="Suriyachadkun C."/>
        </authorList>
    </citation>
    <scope>NUCLEOTIDE SEQUENCE [LARGE SCALE GENOMIC DNA]</scope>
    <source>
        <strain evidence="12 13">OC33-EN06</strain>
    </source>
</reference>
<comment type="catalytic activity">
    <reaction evidence="10">
        <text>gamma-L-glutamyl-L-cysteine + glycine + ATP = glutathione + ADP + phosphate + H(+)</text>
        <dbReference type="Rhea" id="RHEA:13557"/>
        <dbReference type="ChEBI" id="CHEBI:15378"/>
        <dbReference type="ChEBI" id="CHEBI:30616"/>
        <dbReference type="ChEBI" id="CHEBI:43474"/>
        <dbReference type="ChEBI" id="CHEBI:57305"/>
        <dbReference type="ChEBI" id="CHEBI:57925"/>
        <dbReference type="ChEBI" id="CHEBI:58173"/>
        <dbReference type="ChEBI" id="CHEBI:456216"/>
        <dbReference type="EC" id="6.3.2.3"/>
    </reaction>
</comment>
<dbReference type="RefSeq" id="WP_337718472.1">
    <property type="nucleotide sequence ID" value="NZ_JBBEGL010000011.1"/>
</dbReference>
<dbReference type="NCBIfam" id="NF003573">
    <property type="entry name" value="PRK05246.1"/>
    <property type="match status" value="1"/>
</dbReference>
<dbReference type="Pfam" id="PF02951">
    <property type="entry name" value="GSH-S_N"/>
    <property type="match status" value="1"/>
</dbReference>
<name>A0ABU8ND07_9PSEU</name>
<dbReference type="SUPFAM" id="SSF56059">
    <property type="entry name" value="Glutathione synthetase ATP-binding domain-like"/>
    <property type="match status" value="1"/>
</dbReference>
<dbReference type="InterPro" id="IPR013815">
    <property type="entry name" value="ATP_grasp_subdomain_1"/>
</dbReference>
<keyword evidence="6 10" id="KW-0547">Nucleotide-binding</keyword>
<sequence length="330" mass="36206">MSQQATHPLVLVFVIDPIASLNPAHDTSVAMMEAAQERGHRVLVTTMPQLEVRDARAHAVCTPVRLHPAVLRDGRWSTRPDWFVAGAAQRWRLDDADAVFVRTDPPVDAAYLRATFILDLVDRRRTALVNEPAGLRDANEKLFSLQFPQLCPDTVVTSDVTEIVEVTRRWGRAVVKPTDGMAGRGILLLRPEDPNLRSILESATTRGRDQVVVQRYVAEVAEGDRRVMVLDGVPIGVVRRVATGTEFRCNMAAGAAPVADSVTPRDKELCSLIGDQLVAHGLTFVGLDLIGDYLTEINVTSPTGVREIDAFDGTRLSDHVIASIEQRAAR</sequence>
<evidence type="ECO:0000256" key="8">
    <source>
        <dbReference type="ARBA" id="ARBA00022842"/>
    </source>
</evidence>
<comment type="pathway">
    <text evidence="10">Sulfur metabolism; glutathione biosynthesis; glutathione from L-cysteine and L-glutamate: step 2/2.</text>
</comment>
<keyword evidence="3 10" id="KW-0436">Ligase</keyword>
<dbReference type="GO" id="GO:0004363">
    <property type="term" value="F:glutathione synthase activity"/>
    <property type="evidence" value="ECO:0007669"/>
    <property type="project" value="UniProtKB-EC"/>
</dbReference>
<dbReference type="Pfam" id="PF02955">
    <property type="entry name" value="GSH-S_ATP"/>
    <property type="match status" value="1"/>
</dbReference>
<dbReference type="Gene3D" id="3.40.50.20">
    <property type="match status" value="1"/>
</dbReference>
<accession>A0ABU8ND07</accession>
<dbReference type="InterPro" id="IPR004218">
    <property type="entry name" value="GSHS_ATP-bd"/>
</dbReference>
<evidence type="ECO:0000313" key="13">
    <source>
        <dbReference type="Proteomes" id="UP001370100"/>
    </source>
</evidence>
<dbReference type="HAMAP" id="MF_00162">
    <property type="entry name" value="GSH_S"/>
    <property type="match status" value="1"/>
</dbReference>